<dbReference type="EMBL" id="JAQMWT010000373">
    <property type="protein sequence ID" value="KAJ8602645.1"/>
    <property type="molecule type" value="Genomic_DNA"/>
</dbReference>
<accession>A0AAD7UDN5</accession>
<dbReference type="GO" id="GO:0005840">
    <property type="term" value="C:ribosome"/>
    <property type="evidence" value="ECO:0007669"/>
    <property type="project" value="UniProtKB-KW"/>
</dbReference>
<comment type="similarity">
    <text evidence="1">Belongs to the universal ribosomal protein uL29 family.</text>
</comment>
<keyword evidence="6" id="KW-1185">Reference proteome</keyword>
<comment type="caution">
    <text evidence="5">The sequence shown here is derived from an EMBL/GenBank/DDBJ whole genome shotgun (WGS) entry which is preliminary data.</text>
</comment>
<evidence type="ECO:0000256" key="1">
    <source>
        <dbReference type="ARBA" id="ARBA00009254"/>
    </source>
</evidence>
<feature type="compositionally biased region" description="Basic residues" evidence="4">
    <location>
        <begin position="118"/>
        <end position="127"/>
    </location>
</feature>
<reference evidence="5" key="1">
    <citation type="submission" date="2023-01" db="EMBL/GenBank/DDBJ databases">
        <title>Metagenome sequencing of chrysophaentin producing Chrysophaeum taylorii.</title>
        <authorList>
            <person name="Davison J."/>
            <person name="Bewley C."/>
        </authorList>
    </citation>
    <scope>NUCLEOTIDE SEQUENCE</scope>
    <source>
        <strain evidence="5">NIES-1699</strain>
    </source>
</reference>
<dbReference type="InterPro" id="IPR001854">
    <property type="entry name" value="Ribosomal_uL29"/>
</dbReference>
<dbReference type="GO" id="GO:0003735">
    <property type="term" value="F:structural constituent of ribosome"/>
    <property type="evidence" value="ECO:0007669"/>
    <property type="project" value="InterPro"/>
</dbReference>
<sequence length="165" mass="19920">MLLLLLLVGEALQVVVPPRPVQRTVLYGVPPRSPRPSMFYDEQKLEVQLVKKHGPYNDEYDDEIANVTRRLFELRMRQSQRLPVKTHEFKMLRKHIARLKTQKRLDELRALGHDPLKRKPRTRRERRQLREKERLKEIRRANNRERYRLNQLKKQQDAVPFAEVS</sequence>
<gene>
    <name evidence="5" type="ORF">CTAYLR_004116</name>
</gene>
<name>A0AAD7UDN5_9STRA</name>
<dbReference type="AlphaFoldDB" id="A0AAD7UDN5"/>
<evidence type="ECO:0000256" key="3">
    <source>
        <dbReference type="ARBA" id="ARBA00023274"/>
    </source>
</evidence>
<keyword evidence="2" id="KW-0689">Ribosomal protein</keyword>
<proteinExistence type="inferred from homology"/>
<dbReference type="Proteomes" id="UP001230188">
    <property type="component" value="Unassembled WGS sequence"/>
</dbReference>
<protein>
    <submittedName>
        <fullName evidence="5">Uncharacterized protein</fullName>
    </submittedName>
</protein>
<feature type="compositionally biased region" description="Basic and acidic residues" evidence="4">
    <location>
        <begin position="108"/>
        <end position="117"/>
    </location>
</feature>
<dbReference type="Gene3D" id="1.10.287.310">
    <property type="match status" value="1"/>
</dbReference>
<evidence type="ECO:0000256" key="2">
    <source>
        <dbReference type="ARBA" id="ARBA00022980"/>
    </source>
</evidence>
<dbReference type="InterPro" id="IPR036049">
    <property type="entry name" value="Ribosomal_uL29_sf"/>
</dbReference>
<organism evidence="5 6">
    <name type="scientific">Chrysophaeum taylorii</name>
    <dbReference type="NCBI Taxonomy" id="2483200"/>
    <lineage>
        <taxon>Eukaryota</taxon>
        <taxon>Sar</taxon>
        <taxon>Stramenopiles</taxon>
        <taxon>Ochrophyta</taxon>
        <taxon>Pelagophyceae</taxon>
        <taxon>Pelagomonadales</taxon>
        <taxon>Pelagomonadaceae</taxon>
        <taxon>Chrysophaeum</taxon>
    </lineage>
</organism>
<evidence type="ECO:0000313" key="6">
    <source>
        <dbReference type="Proteomes" id="UP001230188"/>
    </source>
</evidence>
<evidence type="ECO:0000313" key="5">
    <source>
        <dbReference type="EMBL" id="KAJ8602645.1"/>
    </source>
</evidence>
<dbReference type="GO" id="GO:1990904">
    <property type="term" value="C:ribonucleoprotein complex"/>
    <property type="evidence" value="ECO:0007669"/>
    <property type="project" value="UniProtKB-KW"/>
</dbReference>
<dbReference type="SUPFAM" id="SSF46561">
    <property type="entry name" value="Ribosomal protein L29 (L29p)"/>
    <property type="match status" value="1"/>
</dbReference>
<dbReference type="Pfam" id="PF00831">
    <property type="entry name" value="Ribosomal_L29"/>
    <property type="match status" value="1"/>
</dbReference>
<feature type="region of interest" description="Disordered" evidence="4">
    <location>
        <begin position="108"/>
        <end position="143"/>
    </location>
</feature>
<feature type="compositionally biased region" description="Basic and acidic residues" evidence="4">
    <location>
        <begin position="128"/>
        <end position="143"/>
    </location>
</feature>
<evidence type="ECO:0000256" key="4">
    <source>
        <dbReference type="SAM" id="MobiDB-lite"/>
    </source>
</evidence>
<dbReference type="NCBIfam" id="TIGR00012">
    <property type="entry name" value="L29"/>
    <property type="match status" value="1"/>
</dbReference>
<keyword evidence="3" id="KW-0687">Ribonucleoprotein</keyword>
<dbReference type="GO" id="GO:0006412">
    <property type="term" value="P:translation"/>
    <property type="evidence" value="ECO:0007669"/>
    <property type="project" value="InterPro"/>
</dbReference>